<gene>
    <name evidence="3" type="ORF">AWL63_04130</name>
</gene>
<dbReference type="SUPFAM" id="SSF51735">
    <property type="entry name" value="NAD(P)-binding Rossmann-fold domains"/>
    <property type="match status" value="1"/>
</dbReference>
<proteinExistence type="inferred from homology"/>
<evidence type="ECO:0000256" key="1">
    <source>
        <dbReference type="ARBA" id="ARBA00023002"/>
    </source>
</evidence>
<dbReference type="STRING" id="1560345.AWL63_04130"/>
<keyword evidence="4" id="KW-1185">Reference proteome</keyword>
<sequence>MKLNSAISAVVTGGASGMGEAVSIRLASHGVRVAIFDLNEERGAALAKQIGGVFCRVNVTSDDEVAAGFERARIAHGQERILINCAGVGGGAARTASMDRKTGIPREYPLSNFYRIIEVNLVGTFRCITKSAAGMLTLDPLESGERGAIVNTASIAAQDGQIGQVAYAASKAGVVGMTLPIARDLGDAGIRVNTILPGVFETPMMAPAPQAMIDNLLATTPFPRRPGKADEFAQLAETMITCGYLNAEHVRLDGGTRFQPR</sequence>
<comment type="similarity">
    <text evidence="2">Belongs to the short-chain dehydrogenases/reductases (SDR) family.</text>
</comment>
<dbReference type="PRINTS" id="PR00080">
    <property type="entry name" value="SDRFAMILY"/>
</dbReference>
<organism evidence="3 4">
    <name type="scientific">Sphingomonas panacis</name>
    <dbReference type="NCBI Taxonomy" id="1560345"/>
    <lineage>
        <taxon>Bacteria</taxon>
        <taxon>Pseudomonadati</taxon>
        <taxon>Pseudomonadota</taxon>
        <taxon>Alphaproteobacteria</taxon>
        <taxon>Sphingomonadales</taxon>
        <taxon>Sphingomonadaceae</taxon>
        <taxon>Sphingomonas</taxon>
    </lineage>
</organism>
<dbReference type="Pfam" id="PF00106">
    <property type="entry name" value="adh_short"/>
    <property type="match status" value="1"/>
</dbReference>
<dbReference type="PROSITE" id="PS00061">
    <property type="entry name" value="ADH_SHORT"/>
    <property type="match status" value="1"/>
</dbReference>
<dbReference type="PANTHER" id="PTHR43658:SF8">
    <property type="entry name" value="17-BETA-HYDROXYSTEROID DEHYDROGENASE 14-RELATED"/>
    <property type="match status" value="1"/>
</dbReference>
<name>A0A1B3Z793_9SPHN</name>
<dbReference type="GO" id="GO:0016491">
    <property type="term" value="F:oxidoreductase activity"/>
    <property type="evidence" value="ECO:0007669"/>
    <property type="project" value="UniProtKB-KW"/>
</dbReference>
<dbReference type="InterPro" id="IPR020904">
    <property type="entry name" value="Sc_DH/Rdtase_CS"/>
</dbReference>
<dbReference type="PANTHER" id="PTHR43658">
    <property type="entry name" value="SHORT-CHAIN DEHYDROGENASE/REDUCTASE"/>
    <property type="match status" value="1"/>
</dbReference>
<dbReference type="AlphaFoldDB" id="A0A1B3Z793"/>
<dbReference type="Proteomes" id="UP000094256">
    <property type="component" value="Chromosome"/>
</dbReference>
<dbReference type="KEGG" id="span:AWL63_04130"/>
<accession>A0A1B3Z793</accession>
<reference evidence="3 4" key="1">
    <citation type="submission" date="2016-01" db="EMBL/GenBank/DDBJ databases">
        <title>Complete genome and mega plasmid sequence of Sphingomonas panacis DCY99 elicits systemic resistance in rice to Xanthomonas oryzae.</title>
        <authorList>
            <person name="Kim Y.J."/>
            <person name="Yang D.C."/>
            <person name="Sing P."/>
        </authorList>
    </citation>
    <scope>NUCLEOTIDE SEQUENCE [LARGE SCALE GENOMIC DNA]</scope>
    <source>
        <strain evidence="3 4">DCY99</strain>
    </source>
</reference>
<evidence type="ECO:0000256" key="2">
    <source>
        <dbReference type="RuleBase" id="RU000363"/>
    </source>
</evidence>
<dbReference type="EMBL" id="CP014168">
    <property type="protein sequence ID" value="AOH83280.1"/>
    <property type="molecule type" value="Genomic_DNA"/>
</dbReference>
<protein>
    <submittedName>
        <fullName evidence="3">3-hydroxy-2-methylbutyryl-CoA dehydrogenase</fullName>
    </submittedName>
</protein>
<evidence type="ECO:0000313" key="4">
    <source>
        <dbReference type="Proteomes" id="UP000094256"/>
    </source>
</evidence>
<dbReference type="RefSeq" id="WP_069203859.1">
    <property type="nucleotide sequence ID" value="NZ_CP014168.1"/>
</dbReference>
<dbReference type="Gene3D" id="3.40.50.720">
    <property type="entry name" value="NAD(P)-binding Rossmann-like Domain"/>
    <property type="match status" value="1"/>
</dbReference>
<dbReference type="InterPro" id="IPR002347">
    <property type="entry name" value="SDR_fam"/>
</dbReference>
<evidence type="ECO:0000313" key="3">
    <source>
        <dbReference type="EMBL" id="AOH83280.1"/>
    </source>
</evidence>
<dbReference type="PRINTS" id="PR00081">
    <property type="entry name" value="GDHRDH"/>
</dbReference>
<dbReference type="InterPro" id="IPR036291">
    <property type="entry name" value="NAD(P)-bd_dom_sf"/>
</dbReference>
<dbReference type="OrthoDB" id="9795647at2"/>
<keyword evidence="1" id="KW-0560">Oxidoreductase</keyword>